<dbReference type="RefSeq" id="WP_118041170.1">
    <property type="nucleotide sequence ID" value="NZ_BQNJ01000002.1"/>
</dbReference>
<proteinExistence type="predicted"/>
<accession>A0AA37JN11</accession>
<feature type="domain" description="Metallo-beta-lactamase" evidence="1">
    <location>
        <begin position="46"/>
        <end position="230"/>
    </location>
</feature>
<dbReference type="SUPFAM" id="SSF56281">
    <property type="entry name" value="Metallo-hydrolase/oxidoreductase"/>
    <property type="match status" value="1"/>
</dbReference>
<dbReference type="Gene3D" id="3.60.15.10">
    <property type="entry name" value="Ribonuclease Z/Hydroxyacylglutathione hydrolase-like"/>
    <property type="match status" value="1"/>
</dbReference>
<dbReference type="InterPro" id="IPR036866">
    <property type="entry name" value="RibonucZ/Hydroxyglut_hydro"/>
</dbReference>
<dbReference type="Pfam" id="PF12706">
    <property type="entry name" value="Lactamase_B_2"/>
    <property type="match status" value="1"/>
</dbReference>
<dbReference type="AlphaFoldDB" id="A0AA37JN11"/>
<evidence type="ECO:0000313" key="3">
    <source>
        <dbReference type="Proteomes" id="UP001055091"/>
    </source>
</evidence>
<protein>
    <recommendedName>
        <fullName evidence="1">Metallo-beta-lactamase domain-containing protein</fullName>
    </recommendedName>
</protein>
<evidence type="ECO:0000259" key="1">
    <source>
        <dbReference type="Pfam" id="PF12706"/>
    </source>
</evidence>
<comment type="caution">
    <text evidence="2">The sequence shown here is derived from an EMBL/GenBank/DDBJ whole genome shotgun (WGS) entry which is preliminary data.</text>
</comment>
<name>A0AA37JN11_9FIRM</name>
<dbReference type="PANTHER" id="PTHR42663:SF6">
    <property type="entry name" value="HYDROLASE C777.06C-RELATED"/>
    <property type="match status" value="1"/>
</dbReference>
<organism evidence="2 3">
    <name type="scientific">Hungatella hathewayi</name>
    <dbReference type="NCBI Taxonomy" id="154046"/>
    <lineage>
        <taxon>Bacteria</taxon>
        <taxon>Bacillati</taxon>
        <taxon>Bacillota</taxon>
        <taxon>Clostridia</taxon>
        <taxon>Lachnospirales</taxon>
        <taxon>Lachnospiraceae</taxon>
        <taxon>Hungatella</taxon>
    </lineage>
</organism>
<dbReference type="EMBL" id="BQNJ01000002">
    <property type="protein sequence ID" value="GKH03942.1"/>
    <property type="molecule type" value="Genomic_DNA"/>
</dbReference>
<sequence length="279" mass="31402">MKIKYLGTAAAEGWPALFCDCPSCQKARELGGKNIRTRAQAVVDGRLLIDFGPDTYLHVIRDGLKLHEINHCIVTHGHCDHFYATDLMMKARPYARSGSRVPFHVYGTKRIGELYKRMREVDDDCENLDDCVTLSEIHPFQPFTVLNYRVTPLRAAHDPAECCLIFLIENEAGKTLLYGNDTAYFPEETWEYLRGRQLDLVSLDCTMGILGDGATHMGWAGDVRTKERLEAMGCVHDSTVFILNHFSHNCGHGLSHDEMERLAAPEGFLTAYDGFTAEV</sequence>
<gene>
    <name evidence="2" type="ORF">CE91St55_59230</name>
</gene>
<reference evidence="2" key="1">
    <citation type="submission" date="2022-01" db="EMBL/GenBank/DDBJ databases">
        <title>Novel bile acid biosynthetic pathways are enriched in the microbiome of centenarians.</title>
        <authorList>
            <person name="Sato Y."/>
            <person name="Atarashi K."/>
            <person name="Plichta R.D."/>
            <person name="Arai Y."/>
            <person name="Sasajima S."/>
            <person name="Kearney M.S."/>
            <person name="Suda W."/>
            <person name="Takeshita K."/>
            <person name="Sasaki T."/>
            <person name="Okamoto S."/>
            <person name="Skelly N.A."/>
            <person name="Okamura Y."/>
            <person name="Vlamakis H."/>
            <person name="Li Y."/>
            <person name="Tanoue T."/>
            <person name="Takei H."/>
            <person name="Nittono H."/>
            <person name="Narushima S."/>
            <person name="Irie J."/>
            <person name="Itoh H."/>
            <person name="Moriya K."/>
            <person name="Sugiura Y."/>
            <person name="Suematsu M."/>
            <person name="Moritoki N."/>
            <person name="Shibata S."/>
            <person name="Littman R.D."/>
            <person name="Fischbach A.M."/>
            <person name="Uwamino Y."/>
            <person name="Inoue T."/>
            <person name="Honda A."/>
            <person name="Hattori M."/>
            <person name="Murai T."/>
            <person name="Xavier J.R."/>
            <person name="Hirose N."/>
            <person name="Honda K."/>
        </authorList>
    </citation>
    <scope>NUCLEOTIDE SEQUENCE</scope>
    <source>
        <strain evidence="2">CE91-St55</strain>
    </source>
</reference>
<dbReference type="PANTHER" id="PTHR42663">
    <property type="entry name" value="HYDROLASE C777.06C-RELATED-RELATED"/>
    <property type="match status" value="1"/>
</dbReference>
<evidence type="ECO:0000313" key="2">
    <source>
        <dbReference type="EMBL" id="GKH03942.1"/>
    </source>
</evidence>
<dbReference type="InterPro" id="IPR001279">
    <property type="entry name" value="Metallo-B-lactamas"/>
</dbReference>
<dbReference type="Proteomes" id="UP001055091">
    <property type="component" value="Unassembled WGS sequence"/>
</dbReference>